<evidence type="ECO:0000313" key="6">
    <source>
        <dbReference type="EMBL" id="CEK95212.1"/>
    </source>
</evidence>
<gene>
    <name evidence="6" type="primary">ORF205911</name>
</gene>
<protein>
    <recommendedName>
        <fullName evidence="7">CCHC-type domain-containing protein</fullName>
    </recommendedName>
</protein>
<feature type="domain" description="C2H2-type" evidence="4">
    <location>
        <begin position="312"/>
        <end position="339"/>
    </location>
</feature>
<organism evidence="6">
    <name type="scientific">Arion vulgaris</name>
    <dbReference type="NCBI Taxonomy" id="1028688"/>
    <lineage>
        <taxon>Eukaryota</taxon>
        <taxon>Metazoa</taxon>
        <taxon>Spiralia</taxon>
        <taxon>Lophotrochozoa</taxon>
        <taxon>Mollusca</taxon>
        <taxon>Gastropoda</taxon>
        <taxon>Heterobranchia</taxon>
        <taxon>Euthyneura</taxon>
        <taxon>Panpulmonata</taxon>
        <taxon>Eupulmonata</taxon>
        <taxon>Stylommatophora</taxon>
        <taxon>Helicina</taxon>
        <taxon>Arionoidea</taxon>
        <taxon>Arionidae</taxon>
        <taxon>Arion</taxon>
    </lineage>
</organism>
<feature type="coiled-coil region" evidence="2">
    <location>
        <begin position="220"/>
        <end position="300"/>
    </location>
</feature>
<dbReference type="InterPro" id="IPR001878">
    <property type="entry name" value="Znf_CCHC"/>
</dbReference>
<feature type="compositionally biased region" description="Basic and acidic residues" evidence="3">
    <location>
        <begin position="393"/>
        <end position="409"/>
    </location>
</feature>
<feature type="region of interest" description="Disordered" evidence="3">
    <location>
        <begin position="393"/>
        <end position="412"/>
    </location>
</feature>
<reference evidence="6" key="1">
    <citation type="submission" date="2014-12" db="EMBL/GenBank/DDBJ databases">
        <title>Insight into the proteome of Arion vulgaris.</title>
        <authorList>
            <person name="Aradska J."/>
            <person name="Bulat T."/>
            <person name="Smidak R."/>
            <person name="Sarate P."/>
            <person name="Gangsoo J."/>
            <person name="Sialana F."/>
            <person name="Bilban M."/>
            <person name="Lubec G."/>
        </authorList>
    </citation>
    <scope>NUCLEOTIDE SEQUENCE</scope>
    <source>
        <tissue evidence="6">Skin</tissue>
    </source>
</reference>
<evidence type="ECO:0008006" key="7">
    <source>
        <dbReference type="Google" id="ProtNLM"/>
    </source>
</evidence>
<feature type="domain" description="CCHC-type" evidence="5">
    <location>
        <begin position="25"/>
        <end position="40"/>
    </location>
</feature>
<dbReference type="AlphaFoldDB" id="A0A0B7BQQ7"/>
<dbReference type="InterPro" id="IPR013087">
    <property type="entry name" value="Znf_C2H2_type"/>
</dbReference>
<keyword evidence="1" id="KW-0863">Zinc-finger</keyword>
<feature type="coiled-coil region" evidence="2">
    <location>
        <begin position="98"/>
        <end position="160"/>
    </location>
</feature>
<keyword evidence="2" id="KW-0175">Coiled coil</keyword>
<keyword evidence="1" id="KW-0862">Zinc</keyword>
<dbReference type="EMBL" id="HACG01048347">
    <property type="protein sequence ID" value="CEK95212.1"/>
    <property type="molecule type" value="Transcribed_RNA"/>
</dbReference>
<dbReference type="GO" id="GO:0008270">
    <property type="term" value="F:zinc ion binding"/>
    <property type="evidence" value="ECO:0007669"/>
    <property type="project" value="UniProtKB-KW"/>
</dbReference>
<evidence type="ECO:0000259" key="4">
    <source>
        <dbReference type="PROSITE" id="PS50157"/>
    </source>
</evidence>
<name>A0A0B7BQQ7_9EUPU</name>
<evidence type="ECO:0000256" key="1">
    <source>
        <dbReference type="PROSITE-ProRule" id="PRU00042"/>
    </source>
</evidence>
<dbReference type="GO" id="GO:0003676">
    <property type="term" value="F:nucleic acid binding"/>
    <property type="evidence" value="ECO:0007669"/>
    <property type="project" value="InterPro"/>
</dbReference>
<evidence type="ECO:0000256" key="2">
    <source>
        <dbReference type="SAM" id="Coils"/>
    </source>
</evidence>
<dbReference type="PROSITE" id="PS00028">
    <property type="entry name" value="ZINC_FINGER_C2H2_1"/>
    <property type="match status" value="1"/>
</dbReference>
<evidence type="ECO:0000256" key="3">
    <source>
        <dbReference type="SAM" id="MobiDB-lite"/>
    </source>
</evidence>
<dbReference type="SMART" id="SM00343">
    <property type="entry name" value="ZnF_C2HC"/>
    <property type="match status" value="1"/>
</dbReference>
<evidence type="ECO:0000259" key="5">
    <source>
        <dbReference type="PROSITE" id="PS50158"/>
    </source>
</evidence>
<dbReference type="Pfam" id="PF00098">
    <property type="entry name" value="zf-CCHC"/>
    <property type="match status" value="1"/>
</dbReference>
<keyword evidence="1" id="KW-0479">Metal-binding</keyword>
<dbReference type="PROSITE" id="PS50157">
    <property type="entry name" value="ZINC_FINGER_C2H2_2"/>
    <property type="match status" value="1"/>
</dbReference>
<sequence length="455" mass="52966">MTEARSTYVRRGSRLRNQFFLGIVCYNCAGIGHVSIECTSRRQGFGIKNGQLRNYLMNAGSGRYIRRRWSFREQRSYAINCFKEIRNQKCQDIEMRQTEELKQQNFNLLEKLQNSSEDNQSMGSTIEDLRKQLDKADRQQSALEIELEIGRKELDRIKNEGLRQEIDKGKLKYRDVAVGEDQSEREEIYSAEMERRKETTEMKKRLKKLQMTVDEQDEVIKVFQEDDEFQLEEIKRLQEEINRLTEDKEGQRNMIERLNDELDAVSMAGVEEKPGRIYGVQMANKEVQGTKSKMRAYQKDHEVDNQKLPPGHPCHLCKRVFATAAYLSNHVEEHQNSTSINIKKVKGIAAVKETKRTECEEKAYWKAMEKSVEKLQQKYRQQRIEEAGLAAGKKEKVRENRKDEKEKNGIGELGGGQQDVAKTCFLTEIGQQALKCSLQILWRAMVDLSTICLVE</sequence>
<proteinExistence type="predicted"/>
<dbReference type="PROSITE" id="PS50158">
    <property type="entry name" value="ZF_CCHC"/>
    <property type="match status" value="1"/>
</dbReference>
<accession>A0A0B7BQQ7</accession>
<dbReference type="Gene3D" id="3.30.160.60">
    <property type="entry name" value="Classic Zinc Finger"/>
    <property type="match status" value="1"/>
</dbReference>